<evidence type="ECO:0000313" key="5">
    <source>
        <dbReference type="Proteomes" id="UP000218896"/>
    </source>
</evidence>
<evidence type="ECO:0000256" key="1">
    <source>
        <dbReference type="ARBA" id="ARBA00010088"/>
    </source>
</evidence>
<dbReference type="GO" id="GO:0008233">
    <property type="term" value="F:peptidase activity"/>
    <property type="evidence" value="ECO:0007669"/>
    <property type="project" value="InterPro"/>
</dbReference>
<accession>A0A2A2FBR4</accession>
<dbReference type="AlphaFoldDB" id="A0A2A2FBR4"/>
<dbReference type="GO" id="GO:0006508">
    <property type="term" value="P:proteolysis"/>
    <property type="evidence" value="ECO:0007669"/>
    <property type="project" value="InterPro"/>
</dbReference>
<dbReference type="PANTHER" id="PTHR43329">
    <property type="entry name" value="EPOXIDE HYDROLASE"/>
    <property type="match status" value="1"/>
</dbReference>
<reference evidence="4 5" key="1">
    <citation type="submission" date="2017-08" db="EMBL/GenBank/DDBJ databases">
        <title>Halovibrio sewagensis sp. nov., isolated from wastewater of high salinity.</title>
        <authorList>
            <person name="Dong X."/>
            <person name="Zhang G."/>
        </authorList>
    </citation>
    <scope>NUCLEOTIDE SEQUENCE [LARGE SCALE GENOMIC DNA]</scope>
    <source>
        <strain evidence="4 5">YL5-2</strain>
    </source>
</reference>
<dbReference type="InterPro" id="IPR002410">
    <property type="entry name" value="Peptidase_S33"/>
</dbReference>
<dbReference type="InterPro" id="IPR000073">
    <property type="entry name" value="AB_hydrolase_1"/>
</dbReference>
<protein>
    <recommendedName>
        <fullName evidence="3">AB hydrolase-1 domain-containing protein</fullName>
    </recommendedName>
</protein>
<proteinExistence type="inferred from homology"/>
<name>A0A2A2FBR4_9GAMM</name>
<evidence type="ECO:0000256" key="2">
    <source>
        <dbReference type="ARBA" id="ARBA00022801"/>
    </source>
</evidence>
<dbReference type="OrthoDB" id="9780765at2"/>
<dbReference type="Proteomes" id="UP000218896">
    <property type="component" value="Unassembled WGS sequence"/>
</dbReference>
<dbReference type="Pfam" id="PF00561">
    <property type="entry name" value="Abhydrolase_1"/>
    <property type="match status" value="1"/>
</dbReference>
<dbReference type="InterPro" id="IPR029058">
    <property type="entry name" value="AB_hydrolase_fold"/>
</dbReference>
<comment type="similarity">
    <text evidence="1">Belongs to the peptidase S33 family.</text>
</comment>
<gene>
    <name evidence="4" type="ORF">CK501_03800</name>
</gene>
<comment type="caution">
    <text evidence="4">The sequence shown here is derived from an EMBL/GenBank/DDBJ whole genome shotgun (WGS) entry which is preliminary data.</text>
</comment>
<organism evidence="4 5">
    <name type="scientific">Halovibrio salipaludis</name>
    <dbReference type="NCBI Taxonomy" id="2032626"/>
    <lineage>
        <taxon>Bacteria</taxon>
        <taxon>Pseudomonadati</taxon>
        <taxon>Pseudomonadota</taxon>
        <taxon>Gammaproteobacteria</taxon>
        <taxon>Oceanospirillales</taxon>
        <taxon>Halomonadaceae</taxon>
        <taxon>Halovibrio</taxon>
    </lineage>
</organism>
<keyword evidence="5" id="KW-1185">Reference proteome</keyword>
<feature type="domain" description="AB hydrolase-1" evidence="3">
    <location>
        <begin position="24"/>
        <end position="276"/>
    </location>
</feature>
<dbReference type="PRINTS" id="PR00793">
    <property type="entry name" value="PROAMNOPTASE"/>
</dbReference>
<dbReference type="SUPFAM" id="SSF53474">
    <property type="entry name" value="alpha/beta-Hydrolases"/>
    <property type="match status" value="1"/>
</dbReference>
<dbReference type="EMBL" id="NSKD01000001">
    <property type="protein sequence ID" value="PAU82280.1"/>
    <property type="molecule type" value="Genomic_DNA"/>
</dbReference>
<sequence length="294" mass="32440">MRTRTLRRPQTELHIVEDGDPANPAILFLHGFPDCHDLWLPHMQALSSDYHVIGFDMRGAGQSTPPARAEGYRIPCLLEDIDAVITATRGREGTAHLVGHDWGSIIGWSFVADPVYGRRAASWTSLSGPHLGAAAEWVRNGILKGGGDRKPALNQVLHSWYMLALNVPGLGRAVFSTVGTPVYRAALTMGGLPGDHPHLARSRDEVTRLTRHTFQLYRQNALSPPPTPRPGSIRTPSQILVLEEDAFATPAVCEAMTRYCQQVSCKRLAANHWAPVTHPEWVQARVRELVDSLH</sequence>
<evidence type="ECO:0000313" key="4">
    <source>
        <dbReference type="EMBL" id="PAU82280.1"/>
    </source>
</evidence>
<dbReference type="Gene3D" id="3.40.50.1820">
    <property type="entry name" value="alpha/beta hydrolase"/>
    <property type="match status" value="1"/>
</dbReference>
<evidence type="ECO:0000259" key="3">
    <source>
        <dbReference type="Pfam" id="PF00561"/>
    </source>
</evidence>
<dbReference type="RefSeq" id="WP_095616374.1">
    <property type="nucleotide sequence ID" value="NZ_NSKD01000001.1"/>
</dbReference>
<keyword evidence="2" id="KW-0378">Hydrolase</keyword>